<keyword evidence="4" id="KW-1133">Transmembrane helix</keyword>
<gene>
    <name evidence="6" type="ORF">ACFSJT_15855</name>
</gene>
<keyword evidence="1" id="KW-0805">Transcription regulation</keyword>
<dbReference type="EMBL" id="JBHUHY010000016">
    <property type="protein sequence ID" value="MFD2188279.1"/>
    <property type="molecule type" value="Genomic_DNA"/>
</dbReference>
<evidence type="ECO:0000259" key="5">
    <source>
        <dbReference type="PROSITE" id="PS01124"/>
    </source>
</evidence>
<dbReference type="SUPFAM" id="SSF46689">
    <property type="entry name" value="Homeodomain-like"/>
    <property type="match status" value="1"/>
</dbReference>
<feature type="transmembrane region" description="Helical" evidence="4">
    <location>
        <begin position="38"/>
        <end position="59"/>
    </location>
</feature>
<evidence type="ECO:0000256" key="1">
    <source>
        <dbReference type="ARBA" id="ARBA00023015"/>
    </source>
</evidence>
<organism evidence="6 7">
    <name type="scientific">Aquimarina celericrescens</name>
    <dbReference type="NCBI Taxonomy" id="1964542"/>
    <lineage>
        <taxon>Bacteria</taxon>
        <taxon>Pseudomonadati</taxon>
        <taxon>Bacteroidota</taxon>
        <taxon>Flavobacteriia</taxon>
        <taxon>Flavobacteriales</taxon>
        <taxon>Flavobacteriaceae</taxon>
        <taxon>Aquimarina</taxon>
    </lineage>
</organism>
<keyword evidence="4" id="KW-0472">Membrane</keyword>
<feature type="transmembrane region" description="Helical" evidence="4">
    <location>
        <begin position="180"/>
        <end position="201"/>
    </location>
</feature>
<feature type="transmembrane region" description="Helical" evidence="4">
    <location>
        <begin position="96"/>
        <end position="119"/>
    </location>
</feature>
<dbReference type="PROSITE" id="PS01124">
    <property type="entry name" value="HTH_ARAC_FAMILY_2"/>
    <property type="match status" value="1"/>
</dbReference>
<dbReference type="InterPro" id="IPR018060">
    <property type="entry name" value="HTH_AraC"/>
</dbReference>
<evidence type="ECO:0000313" key="7">
    <source>
        <dbReference type="Proteomes" id="UP001597344"/>
    </source>
</evidence>
<feature type="transmembrane region" description="Helical" evidence="4">
    <location>
        <begin position="71"/>
        <end position="89"/>
    </location>
</feature>
<dbReference type="Gene3D" id="1.10.10.60">
    <property type="entry name" value="Homeodomain-like"/>
    <property type="match status" value="2"/>
</dbReference>
<dbReference type="PROSITE" id="PS00041">
    <property type="entry name" value="HTH_ARAC_FAMILY_1"/>
    <property type="match status" value="1"/>
</dbReference>
<dbReference type="InterPro" id="IPR020449">
    <property type="entry name" value="Tscrpt_reg_AraC-type_HTH"/>
</dbReference>
<keyword evidence="4" id="KW-0812">Transmembrane</keyword>
<evidence type="ECO:0000256" key="4">
    <source>
        <dbReference type="SAM" id="Phobius"/>
    </source>
</evidence>
<evidence type="ECO:0000313" key="6">
    <source>
        <dbReference type="EMBL" id="MFD2188279.1"/>
    </source>
</evidence>
<dbReference type="SMART" id="SM00342">
    <property type="entry name" value="HTH_ARAC"/>
    <property type="match status" value="1"/>
</dbReference>
<protein>
    <submittedName>
        <fullName evidence="6">Helix-turn-helix domain-containing protein</fullName>
    </submittedName>
</protein>
<proteinExistence type="predicted"/>
<sequence>MDKLTIVGTFTFVILFFSVLFSFFLLTVKPKNKIGNKLLAIYFIAFAIHISVFFYSQYIELPSVIEMLRDQIIDLSSPLLFLYLLANIYSDFKFRLIHLLHVLPLIIGILIFTPRFYGVSESDRILFTENFNSQIEVKISYVVSTLISLFYLILMFSELKKYKTLLIENYSNTSSFNYKWLYQLTLVVSFIFAFSQCKQVYKFIGSDVDTLNLMRLLLIIVLLGFLLWIVLKSMYQPELFKAIDSRHLLITEELKKKDVVTEIDNVVKSQIKSLERFMEEKEPFLDASLTIQKLAFQFGIPSRELSILINHHLNQHFFDFITTYRIKKAITLIENPSNKNLTVLEILYDVGFNSKSPFNKAFKKHTGLTPTEYRKHLHKKDLNIK</sequence>
<name>A0ABW5AZ05_9FLAO</name>
<feature type="domain" description="HTH araC/xylS-type" evidence="5">
    <location>
        <begin position="275"/>
        <end position="376"/>
    </location>
</feature>
<dbReference type="Proteomes" id="UP001597344">
    <property type="component" value="Unassembled WGS sequence"/>
</dbReference>
<evidence type="ECO:0000256" key="3">
    <source>
        <dbReference type="ARBA" id="ARBA00023163"/>
    </source>
</evidence>
<accession>A0ABW5AZ05</accession>
<keyword evidence="2" id="KW-0238">DNA-binding</keyword>
<keyword evidence="3" id="KW-0804">Transcription</keyword>
<keyword evidence="7" id="KW-1185">Reference proteome</keyword>
<dbReference type="PANTHER" id="PTHR43280:SF29">
    <property type="entry name" value="ARAC-FAMILY TRANSCRIPTIONAL REGULATOR"/>
    <property type="match status" value="1"/>
</dbReference>
<comment type="caution">
    <text evidence="6">The sequence shown here is derived from an EMBL/GenBank/DDBJ whole genome shotgun (WGS) entry which is preliminary data.</text>
</comment>
<feature type="transmembrane region" description="Helical" evidence="4">
    <location>
        <begin position="139"/>
        <end position="159"/>
    </location>
</feature>
<dbReference type="Pfam" id="PF12833">
    <property type="entry name" value="HTH_18"/>
    <property type="match status" value="1"/>
</dbReference>
<dbReference type="PANTHER" id="PTHR43280">
    <property type="entry name" value="ARAC-FAMILY TRANSCRIPTIONAL REGULATOR"/>
    <property type="match status" value="1"/>
</dbReference>
<feature type="transmembrane region" description="Helical" evidence="4">
    <location>
        <begin position="213"/>
        <end position="231"/>
    </location>
</feature>
<dbReference type="InterPro" id="IPR018062">
    <property type="entry name" value="HTH_AraC-typ_CS"/>
</dbReference>
<dbReference type="RefSeq" id="WP_378321304.1">
    <property type="nucleotide sequence ID" value="NZ_JBHUHY010000016.1"/>
</dbReference>
<reference evidence="7" key="1">
    <citation type="journal article" date="2019" name="Int. J. Syst. Evol. Microbiol.">
        <title>The Global Catalogue of Microorganisms (GCM) 10K type strain sequencing project: providing services to taxonomists for standard genome sequencing and annotation.</title>
        <authorList>
            <consortium name="The Broad Institute Genomics Platform"/>
            <consortium name="The Broad Institute Genome Sequencing Center for Infectious Disease"/>
            <person name="Wu L."/>
            <person name="Ma J."/>
        </authorList>
    </citation>
    <scope>NUCLEOTIDE SEQUENCE [LARGE SCALE GENOMIC DNA]</scope>
    <source>
        <strain evidence="7">DT92</strain>
    </source>
</reference>
<dbReference type="InterPro" id="IPR009057">
    <property type="entry name" value="Homeodomain-like_sf"/>
</dbReference>
<evidence type="ECO:0000256" key="2">
    <source>
        <dbReference type="ARBA" id="ARBA00023125"/>
    </source>
</evidence>
<dbReference type="PRINTS" id="PR00032">
    <property type="entry name" value="HTHARAC"/>
</dbReference>
<feature type="transmembrane region" description="Helical" evidence="4">
    <location>
        <begin position="6"/>
        <end position="26"/>
    </location>
</feature>